<evidence type="ECO:0000256" key="1">
    <source>
        <dbReference type="SAM" id="MobiDB-lite"/>
    </source>
</evidence>
<dbReference type="Proteomes" id="UP000639772">
    <property type="component" value="Chromosome 10"/>
</dbReference>
<evidence type="ECO:0000313" key="5">
    <source>
        <dbReference type="Proteomes" id="UP000639772"/>
    </source>
</evidence>
<feature type="compositionally biased region" description="Polar residues" evidence="1">
    <location>
        <begin position="76"/>
        <end position="90"/>
    </location>
</feature>
<protein>
    <submittedName>
        <fullName evidence="2">Uncharacterized protein</fullName>
    </submittedName>
</protein>
<dbReference type="AlphaFoldDB" id="A0A835UHM5"/>
<name>A0A835UHM5_VANPL</name>
<organism evidence="2 4">
    <name type="scientific">Vanilla planifolia</name>
    <name type="common">Vanilla</name>
    <dbReference type="NCBI Taxonomy" id="51239"/>
    <lineage>
        <taxon>Eukaryota</taxon>
        <taxon>Viridiplantae</taxon>
        <taxon>Streptophyta</taxon>
        <taxon>Embryophyta</taxon>
        <taxon>Tracheophyta</taxon>
        <taxon>Spermatophyta</taxon>
        <taxon>Magnoliopsida</taxon>
        <taxon>Liliopsida</taxon>
        <taxon>Asparagales</taxon>
        <taxon>Orchidaceae</taxon>
        <taxon>Vanilloideae</taxon>
        <taxon>Vanilleae</taxon>
        <taxon>Vanilla</taxon>
    </lineage>
</organism>
<dbReference type="Proteomes" id="UP000636800">
    <property type="component" value="Chromosome 10"/>
</dbReference>
<feature type="region of interest" description="Disordered" evidence="1">
    <location>
        <begin position="1"/>
        <end position="28"/>
    </location>
</feature>
<evidence type="ECO:0000313" key="3">
    <source>
        <dbReference type="EMBL" id="KAG0464795.1"/>
    </source>
</evidence>
<evidence type="ECO:0000313" key="4">
    <source>
        <dbReference type="Proteomes" id="UP000636800"/>
    </source>
</evidence>
<gene>
    <name evidence="3" type="ORF">HPP92_018959</name>
    <name evidence="2" type="ORF">HPP92_019518</name>
</gene>
<feature type="region of interest" description="Disordered" evidence="1">
    <location>
        <begin position="40"/>
        <end position="107"/>
    </location>
</feature>
<comment type="caution">
    <text evidence="2">The sequence shown here is derived from an EMBL/GenBank/DDBJ whole genome shotgun (WGS) entry which is preliminary data.</text>
</comment>
<dbReference type="EMBL" id="JADCNM010000010">
    <property type="protein sequence ID" value="KAG0464795.1"/>
    <property type="molecule type" value="Genomic_DNA"/>
</dbReference>
<dbReference type="EMBL" id="JADCNL010000010">
    <property type="protein sequence ID" value="KAG0463449.1"/>
    <property type="molecule type" value="Genomic_DNA"/>
</dbReference>
<accession>A0A835UHM5</accession>
<proteinExistence type="predicted"/>
<sequence>MSSPVIFPRSPPTRLEPSAETRRLAGTGKPFSACARACARRKMRNPSSLGSAAPPRRQRQRPVATDPPCRRRWSVASATPYGSSLWSARSRTPEREVSVNEGSSPSTITSKRIHARLSIEDYAVNCCKIRR</sequence>
<keyword evidence="4" id="KW-1185">Reference proteome</keyword>
<evidence type="ECO:0000313" key="2">
    <source>
        <dbReference type="EMBL" id="KAG0463449.1"/>
    </source>
</evidence>
<reference evidence="4 5" key="1">
    <citation type="journal article" date="2020" name="Nat. Food">
        <title>A phased Vanilla planifolia genome enables genetic improvement of flavour and production.</title>
        <authorList>
            <person name="Hasing T."/>
            <person name="Tang H."/>
            <person name="Brym M."/>
            <person name="Khazi F."/>
            <person name="Huang T."/>
            <person name="Chambers A.H."/>
        </authorList>
    </citation>
    <scope>NUCLEOTIDE SEQUENCE [LARGE SCALE GENOMIC DNA]</scope>
    <source>
        <tissue evidence="2">Leaf</tissue>
    </source>
</reference>